<dbReference type="Pfam" id="PF25591">
    <property type="entry name" value="LRV_2"/>
    <property type="match status" value="1"/>
</dbReference>
<evidence type="ECO:0000259" key="3">
    <source>
        <dbReference type="Pfam" id="PF25591"/>
    </source>
</evidence>
<feature type="compositionally biased region" description="Acidic residues" evidence="1">
    <location>
        <begin position="202"/>
        <end position="232"/>
    </location>
</feature>
<evidence type="ECO:0000256" key="2">
    <source>
        <dbReference type="SAM" id="Phobius"/>
    </source>
</evidence>
<keyword evidence="2" id="KW-0472">Membrane</keyword>
<organism evidence="4 5">
    <name type="scientific">Nesterenkonia sphaerica</name>
    <dbReference type="NCBI Taxonomy" id="1804988"/>
    <lineage>
        <taxon>Bacteria</taxon>
        <taxon>Bacillati</taxon>
        <taxon>Actinomycetota</taxon>
        <taxon>Actinomycetes</taxon>
        <taxon>Micrococcales</taxon>
        <taxon>Micrococcaceae</taxon>
        <taxon>Nesterenkonia</taxon>
    </lineage>
</organism>
<feature type="transmembrane region" description="Helical" evidence="2">
    <location>
        <begin position="151"/>
        <end position="171"/>
    </location>
</feature>
<dbReference type="OrthoDB" id="5179995at2"/>
<name>A0A5R9A3N2_9MICC</name>
<dbReference type="AlphaFoldDB" id="A0A5R9A3N2"/>
<evidence type="ECO:0000313" key="5">
    <source>
        <dbReference type="Proteomes" id="UP000306544"/>
    </source>
</evidence>
<dbReference type="EMBL" id="VAWA01000014">
    <property type="protein sequence ID" value="TLP73301.1"/>
    <property type="molecule type" value="Genomic_DNA"/>
</dbReference>
<reference evidence="4 5" key="1">
    <citation type="submission" date="2019-05" db="EMBL/GenBank/DDBJ databases">
        <title>Nesterenkonia sp. GY239, isolated from the Southern Atlantic Ocean.</title>
        <authorList>
            <person name="Zhang G."/>
        </authorList>
    </citation>
    <scope>NUCLEOTIDE SEQUENCE [LARGE SCALE GENOMIC DNA]</scope>
    <source>
        <strain evidence="4 5">GY239</strain>
    </source>
</reference>
<evidence type="ECO:0000256" key="1">
    <source>
        <dbReference type="SAM" id="MobiDB-lite"/>
    </source>
</evidence>
<dbReference type="RefSeq" id="WP_138170790.1">
    <property type="nucleotide sequence ID" value="NZ_VAWA01000014.1"/>
</dbReference>
<keyword evidence="2" id="KW-1133">Transmembrane helix</keyword>
<protein>
    <recommendedName>
        <fullName evidence="3">Leucine rich repeat variant domain-containing protein</fullName>
    </recommendedName>
</protein>
<keyword evidence="2" id="KW-0812">Transmembrane</keyword>
<sequence>MTEDPAAQAADPTTSHAQLYELVRSRPDLRPIIAENPSTYPELLEWLSGLGDPKIDAALARRGAGGGEQSTQALPTEEFGATHHPVAHPAPTQPMPHQPRPEFDEQVFGTAAGYAAAEHPPYAGAPPYTPERVTDPEDDPAPHRRRGGAGAVVFLLALLTVGALAATYFLLMGNPLGNDDEPAAGQAPTPAEEQADQSPEPSPEEDPEPSPSPEEEAGTDEDDEDGEAEETELERPAPDDALSITEFSSPTGNINCALGDDDLRCTVAEYDFDAPQECEGGVTFRVSDQGSPTIDCSSSVESQGQLLEYGQVTGNADFACEANEMFFECWSQRSGEGFEIAREYYEFTGG</sequence>
<dbReference type="Proteomes" id="UP000306544">
    <property type="component" value="Unassembled WGS sequence"/>
</dbReference>
<feature type="region of interest" description="Disordered" evidence="1">
    <location>
        <begin position="179"/>
        <end position="252"/>
    </location>
</feature>
<comment type="caution">
    <text evidence="4">The sequence shown here is derived from an EMBL/GenBank/DDBJ whole genome shotgun (WGS) entry which is preliminary data.</text>
</comment>
<feature type="region of interest" description="Disordered" evidence="1">
    <location>
        <begin position="58"/>
        <end position="145"/>
    </location>
</feature>
<keyword evidence="5" id="KW-1185">Reference proteome</keyword>
<feature type="domain" description="Leucine rich repeat variant" evidence="3">
    <location>
        <begin position="4"/>
        <end position="63"/>
    </location>
</feature>
<evidence type="ECO:0000313" key="4">
    <source>
        <dbReference type="EMBL" id="TLP73301.1"/>
    </source>
</evidence>
<dbReference type="InterPro" id="IPR057893">
    <property type="entry name" value="LRV_2"/>
</dbReference>
<proteinExistence type="predicted"/>
<accession>A0A5R9A3N2</accession>
<gene>
    <name evidence="4" type="ORF">FEF27_10380</name>
</gene>